<keyword evidence="2" id="KW-1185">Reference proteome</keyword>
<accession>A0ACB8CHJ0</accession>
<name>A0ACB8CHJ0_DERSI</name>
<protein>
    <submittedName>
        <fullName evidence="1">Uncharacterized protein</fullName>
    </submittedName>
</protein>
<sequence>MLVVFAERNKDWDVRIQEVAFAARTTLQQPGLAKIMPTREPQTKTPDTPGTMDNPTPPPSPSTVAQPTAPPTPASITASTTPPPPLLCSVSETAALAAQYPDDNLCDILMYTHVYVDSNSAVAVDDVASFETFTKVCGSLYKMTTCGLSFDSRFITSSKLSNAVWKEVVALRQSNVMHFGVLNLYDAPGPLFLYAVNIEPVLKKVRTLTSGTKTRIILGIGFFDYHEKDSWLTLKALVFTSNPKDIVVFITCVLTVPSSLRCIAMPPTVMRSTSEYPPALEKALPLALDSFRTSSEVVAFSFQMGTVIYNMTEKHGSALDALYKECNSSILGDQSQTCESAATTLKTEVAPISITTVQQRTLFYSYETVQTMKEKAEYVMAAKNRRAKFTWFLFNVHLTDISKKCHPNGPFERLKEFRKFYYDISQQYRGG</sequence>
<dbReference type="Proteomes" id="UP000821865">
    <property type="component" value="Chromosome 7"/>
</dbReference>
<dbReference type="EMBL" id="CM023476">
    <property type="protein sequence ID" value="KAH7942132.1"/>
    <property type="molecule type" value="Genomic_DNA"/>
</dbReference>
<comment type="caution">
    <text evidence="1">The sequence shown here is derived from an EMBL/GenBank/DDBJ whole genome shotgun (WGS) entry which is preliminary data.</text>
</comment>
<gene>
    <name evidence="1" type="ORF">HPB49_021041</name>
</gene>
<proteinExistence type="predicted"/>
<reference evidence="1" key="1">
    <citation type="submission" date="2020-05" db="EMBL/GenBank/DDBJ databases">
        <title>Large-scale comparative analyses of tick genomes elucidate their genetic diversity and vector capacities.</title>
        <authorList>
            <person name="Jia N."/>
            <person name="Wang J."/>
            <person name="Shi W."/>
            <person name="Du L."/>
            <person name="Sun Y."/>
            <person name="Zhan W."/>
            <person name="Jiang J."/>
            <person name="Wang Q."/>
            <person name="Zhang B."/>
            <person name="Ji P."/>
            <person name="Sakyi L.B."/>
            <person name="Cui X."/>
            <person name="Yuan T."/>
            <person name="Jiang B."/>
            <person name="Yang W."/>
            <person name="Lam T.T.-Y."/>
            <person name="Chang Q."/>
            <person name="Ding S."/>
            <person name="Wang X."/>
            <person name="Zhu J."/>
            <person name="Ruan X."/>
            <person name="Zhao L."/>
            <person name="Wei J."/>
            <person name="Que T."/>
            <person name="Du C."/>
            <person name="Cheng J."/>
            <person name="Dai P."/>
            <person name="Han X."/>
            <person name="Huang E."/>
            <person name="Gao Y."/>
            <person name="Liu J."/>
            <person name="Shao H."/>
            <person name="Ye R."/>
            <person name="Li L."/>
            <person name="Wei W."/>
            <person name="Wang X."/>
            <person name="Wang C."/>
            <person name="Yang T."/>
            <person name="Huo Q."/>
            <person name="Li W."/>
            <person name="Guo W."/>
            <person name="Chen H."/>
            <person name="Zhou L."/>
            <person name="Ni X."/>
            <person name="Tian J."/>
            <person name="Zhou Y."/>
            <person name="Sheng Y."/>
            <person name="Liu T."/>
            <person name="Pan Y."/>
            <person name="Xia L."/>
            <person name="Li J."/>
            <person name="Zhao F."/>
            <person name="Cao W."/>
        </authorList>
    </citation>
    <scope>NUCLEOTIDE SEQUENCE</scope>
    <source>
        <strain evidence="1">Dsil-2018</strain>
    </source>
</reference>
<organism evidence="1 2">
    <name type="scientific">Dermacentor silvarum</name>
    <name type="common">Tick</name>
    <dbReference type="NCBI Taxonomy" id="543639"/>
    <lineage>
        <taxon>Eukaryota</taxon>
        <taxon>Metazoa</taxon>
        <taxon>Ecdysozoa</taxon>
        <taxon>Arthropoda</taxon>
        <taxon>Chelicerata</taxon>
        <taxon>Arachnida</taxon>
        <taxon>Acari</taxon>
        <taxon>Parasitiformes</taxon>
        <taxon>Ixodida</taxon>
        <taxon>Ixodoidea</taxon>
        <taxon>Ixodidae</taxon>
        <taxon>Rhipicephalinae</taxon>
        <taxon>Dermacentor</taxon>
    </lineage>
</organism>
<evidence type="ECO:0000313" key="2">
    <source>
        <dbReference type="Proteomes" id="UP000821865"/>
    </source>
</evidence>
<evidence type="ECO:0000313" key="1">
    <source>
        <dbReference type="EMBL" id="KAH7942132.1"/>
    </source>
</evidence>